<keyword evidence="5 12" id="KW-0418">Kinase</keyword>
<dbReference type="InterPro" id="IPR029151">
    <property type="entry name" value="Sensor-like_sf"/>
</dbReference>
<dbReference type="Gene3D" id="3.30.200.20">
    <property type="entry name" value="Phosphorylase Kinase, domain 1"/>
    <property type="match status" value="1"/>
</dbReference>
<keyword evidence="3" id="KW-0808">Transferase</keyword>
<dbReference type="InterPro" id="IPR003660">
    <property type="entry name" value="HAMP_dom"/>
</dbReference>
<dbReference type="PANTHER" id="PTHR43289:SF6">
    <property type="entry name" value="SERINE_THREONINE-PROTEIN KINASE NEKL-3"/>
    <property type="match status" value="1"/>
</dbReference>
<proteinExistence type="predicted"/>
<dbReference type="AlphaFoldDB" id="A0A9E4K228"/>
<feature type="compositionally biased region" description="Acidic residues" evidence="8">
    <location>
        <begin position="588"/>
        <end position="597"/>
    </location>
</feature>
<keyword evidence="9" id="KW-0812">Transmembrane</keyword>
<dbReference type="EMBL" id="JAEPDI010000001">
    <property type="protein sequence ID" value="MCG7937319.1"/>
    <property type="molecule type" value="Genomic_DNA"/>
</dbReference>
<evidence type="ECO:0000256" key="2">
    <source>
        <dbReference type="ARBA" id="ARBA00022527"/>
    </source>
</evidence>
<keyword evidence="4 7" id="KW-0547">Nucleotide-binding</keyword>
<evidence type="ECO:0000256" key="4">
    <source>
        <dbReference type="ARBA" id="ARBA00022741"/>
    </source>
</evidence>
<evidence type="ECO:0000259" key="10">
    <source>
        <dbReference type="PROSITE" id="PS50011"/>
    </source>
</evidence>
<dbReference type="PROSITE" id="PS50011">
    <property type="entry name" value="PROTEIN_KINASE_DOM"/>
    <property type="match status" value="1"/>
</dbReference>
<protein>
    <recommendedName>
        <fullName evidence="1">non-specific serine/threonine protein kinase</fullName>
        <ecNumber evidence="1">2.7.11.1</ecNumber>
    </recommendedName>
</protein>
<feature type="domain" description="HAMP" evidence="11">
    <location>
        <begin position="479"/>
        <end position="531"/>
    </location>
</feature>
<dbReference type="SMART" id="SM00220">
    <property type="entry name" value="S_TKc"/>
    <property type="match status" value="1"/>
</dbReference>
<dbReference type="PROSITE" id="PS00107">
    <property type="entry name" value="PROTEIN_KINASE_ATP"/>
    <property type="match status" value="1"/>
</dbReference>
<evidence type="ECO:0000256" key="5">
    <source>
        <dbReference type="ARBA" id="ARBA00022777"/>
    </source>
</evidence>
<dbReference type="SUPFAM" id="SSF103190">
    <property type="entry name" value="Sensory domain-like"/>
    <property type="match status" value="1"/>
</dbReference>
<organism evidence="12 13">
    <name type="scientific">Candidatus Thiodiazotropha lotti</name>
    <dbReference type="NCBI Taxonomy" id="2792787"/>
    <lineage>
        <taxon>Bacteria</taxon>
        <taxon>Pseudomonadati</taxon>
        <taxon>Pseudomonadota</taxon>
        <taxon>Gammaproteobacteria</taxon>
        <taxon>Chromatiales</taxon>
        <taxon>Sedimenticolaceae</taxon>
        <taxon>Candidatus Thiodiazotropha</taxon>
    </lineage>
</organism>
<feature type="transmembrane region" description="Helical" evidence="9">
    <location>
        <begin position="456"/>
        <end position="483"/>
    </location>
</feature>
<dbReference type="Pfam" id="PF00672">
    <property type="entry name" value="HAMP"/>
    <property type="match status" value="1"/>
</dbReference>
<dbReference type="Pfam" id="PF00069">
    <property type="entry name" value="Pkinase"/>
    <property type="match status" value="1"/>
</dbReference>
<feature type="transmembrane region" description="Helical" evidence="9">
    <location>
        <begin position="299"/>
        <end position="319"/>
    </location>
</feature>
<evidence type="ECO:0000256" key="7">
    <source>
        <dbReference type="PROSITE-ProRule" id="PRU10141"/>
    </source>
</evidence>
<dbReference type="SUPFAM" id="SSF158472">
    <property type="entry name" value="HAMP domain-like"/>
    <property type="match status" value="1"/>
</dbReference>
<dbReference type="InterPro" id="IPR000719">
    <property type="entry name" value="Prot_kinase_dom"/>
</dbReference>
<dbReference type="PANTHER" id="PTHR43289">
    <property type="entry name" value="MITOGEN-ACTIVATED PROTEIN KINASE KINASE KINASE 20-RELATED"/>
    <property type="match status" value="1"/>
</dbReference>
<dbReference type="CDD" id="cd06225">
    <property type="entry name" value="HAMP"/>
    <property type="match status" value="1"/>
</dbReference>
<keyword evidence="2" id="KW-0723">Serine/threonine-protein kinase</keyword>
<feature type="compositionally biased region" description="Acidic residues" evidence="8">
    <location>
        <begin position="560"/>
        <end position="570"/>
    </location>
</feature>
<dbReference type="FunFam" id="1.10.510.10:FF:000021">
    <property type="entry name" value="Serine/threonine protein kinase"/>
    <property type="match status" value="1"/>
</dbReference>
<dbReference type="GO" id="GO:0005886">
    <property type="term" value="C:plasma membrane"/>
    <property type="evidence" value="ECO:0007669"/>
    <property type="project" value="UniProtKB-SubCell"/>
</dbReference>
<dbReference type="Gene3D" id="1.10.510.10">
    <property type="entry name" value="Transferase(Phosphotransferase) domain 1"/>
    <property type="match status" value="1"/>
</dbReference>
<dbReference type="PROSITE" id="PS50885">
    <property type="entry name" value="HAMP"/>
    <property type="match status" value="1"/>
</dbReference>
<comment type="caution">
    <text evidence="12">The sequence shown here is derived from an EMBL/GenBank/DDBJ whole genome shotgun (WGS) entry which is preliminary data.</text>
</comment>
<feature type="binding site" evidence="7">
    <location>
        <position position="43"/>
    </location>
    <ligand>
        <name>ATP</name>
        <dbReference type="ChEBI" id="CHEBI:30616"/>
    </ligand>
</feature>
<feature type="domain" description="Protein kinase" evidence="10">
    <location>
        <begin position="14"/>
        <end position="281"/>
    </location>
</feature>
<reference evidence="12" key="1">
    <citation type="journal article" date="2021" name="Proc. Natl. Acad. Sci. U.S.A.">
        <title>Global biogeography of chemosynthetic symbionts reveals both localized and globally distributed symbiont groups. .</title>
        <authorList>
            <person name="Osvatic J.T."/>
            <person name="Wilkins L.G.E."/>
            <person name="Leibrecht L."/>
            <person name="Leray M."/>
            <person name="Zauner S."/>
            <person name="Polzin J."/>
            <person name="Camacho Y."/>
            <person name="Gros O."/>
            <person name="van Gils J.A."/>
            <person name="Eisen J.A."/>
            <person name="Petersen J.M."/>
            <person name="Yuen B."/>
        </authorList>
    </citation>
    <scope>NUCLEOTIDE SEQUENCE</scope>
    <source>
        <strain evidence="12">MAGL173</strain>
    </source>
</reference>
<dbReference type="Gene3D" id="6.10.340.10">
    <property type="match status" value="1"/>
</dbReference>
<name>A0A9E4K228_9GAMM</name>
<evidence type="ECO:0000256" key="8">
    <source>
        <dbReference type="SAM" id="MobiDB-lite"/>
    </source>
</evidence>
<evidence type="ECO:0000256" key="3">
    <source>
        <dbReference type="ARBA" id="ARBA00022679"/>
    </source>
</evidence>
<dbReference type="GO" id="GO:0004674">
    <property type="term" value="F:protein serine/threonine kinase activity"/>
    <property type="evidence" value="ECO:0007669"/>
    <property type="project" value="UniProtKB-KW"/>
</dbReference>
<feature type="compositionally biased region" description="Polar residues" evidence="8">
    <location>
        <begin position="541"/>
        <end position="555"/>
    </location>
</feature>
<dbReference type="InterPro" id="IPR011009">
    <property type="entry name" value="Kinase-like_dom_sf"/>
</dbReference>
<dbReference type="InterPro" id="IPR017441">
    <property type="entry name" value="Protein_kinase_ATP_BS"/>
</dbReference>
<evidence type="ECO:0000256" key="6">
    <source>
        <dbReference type="ARBA" id="ARBA00022840"/>
    </source>
</evidence>
<dbReference type="CDD" id="cd14014">
    <property type="entry name" value="STKc_PknB_like"/>
    <property type="match status" value="1"/>
</dbReference>
<sequence length="606" mass="67834">MDNQYPMPESIGRFQLVEEVGEGAMSIVYKAFDPEINRPLAIKLLRGECAVDPEYRYRFLQEAKAAGKLTHPNIVTIFDVGEVEQGPYIAMEFLEGQTLEEIMDNEQDITTRDVVIYGIQLAEALDYSHARGIVHRDVKPGNIISPGYGHTLRITDFGIARMDAPNKEHKTRIGSVLGTPQYMSPEQVEGQQVDGRSDLFSLGVILYQLLTGEKPFVSETLTSLLMKIVQEEPAPIDIKKTDIPQSLKAIVERLLNKNPGNRFQTGKELADALRRVIHEIDEKQQHINESKILPLRIKWTAVMAMVVSLAMVLGSYLVYQKQVETMTELTLDSGGSLADFIAIESAEAVLIQDWVAVETFVQEINDRQQISYLKIFDHRRVLRASTSPDEVGEILQQSLSGEVLKEEGGIVISETEWQGEEVFDFQAPLIFQNKTIGGVQLGLSQTSLIAAADLTFYTMLGLLLAVVLTVVVVAYLLATGITLPMKILRKAMRHISQGNYAYRIRQERNDELGLMFKDYNRMAEELQNKQQADAESDDQTQSDLNTQTAAQTQPQIEPEPGAEPDEDDDETRIAPVKPPLDAVIGVDDSQELDDNMDDATRIIKRN</sequence>
<dbReference type="GO" id="GO:0007165">
    <property type="term" value="P:signal transduction"/>
    <property type="evidence" value="ECO:0007669"/>
    <property type="project" value="InterPro"/>
</dbReference>
<evidence type="ECO:0000313" key="13">
    <source>
        <dbReference type="Proteomes" id="UP000886687"/>
    </source>
</evidence>
<dbReference type="SUPFAM" id="SSF56112">
    <property type="entry name" value="Protein kinase-like (PK-like)"/>
    <property type="match status" value="1"/>
</dbReference>
<dbReference type="Proteomes" id="UP000886687">
    <property type="component" value="Unassembled WGS sequence"/>
</dbReference>
<keyword evidence="9" id="KW-1133">Transmembrane helix</keyword>
<dbReference type="SMART" id="SM00304">
    <property type="entry name" value="HAMP"/>
    <property type="match status" value="1"/>
</dbReference>
<keyword evidence="9" id="KW-0472">Membrane</keyword>
<evidence type="ECO:0000313" key="12">
    <source>
        <dbReference type="EMBL" id="MCG7937319.1"/>
    </source>
</evidence>
<evidence type="ECO:0000256" key="1">
    <source>
        <dbReference type="ARBA" id="ARBA00012513"/>
    </source>
</evidence>
<dbReference type="EC" id="2.7.11.1" evidence="1"/>
<gene>
    <name evidence="12" type="ORF">JAZ04_00485</name>
</gene>
<keyword evidence="6 7" id="KW-0067">ATP-binding</keyword>
<feature type="region of interest" description="Disordered" evidence="8">
    <location>
        <begin position="527"/>
        <end position="606"/>
    </location>
</feature>
<accession>A0A9E4K228</accession>
<evidence type="ECO:0000256" key="9">
    <source>
        <dbReference type="SAM" id="Phobius"/>
    </source>
</evidence>
<evidence type="ECO:0000259" key="11">
    <source>
        <dbReference type="PROSITE" id="PS50885"/>
    </source>
</evidence>
<dbReference type="GO" id="GO:0005524">
    <property type="term" value="F:ATP binding"/>
    <property type="evidence" value="ECO:0007669"/>
    <property type="project" value="UniProtKB-UniRule"/>
</dbReference>